<keyword evidence="2" id="KW-0479">Metal-binding</keyword>
<reference evidence="4 5" key="1">
    <citation type="submission" date="2012-08" db="EMBL/GenBank/DDBJ databases">
        <title>Oryza genome evolution.</title>
        <authorList>
            <person name="Wing R.A."/>
        </authorList>
    </citation>
    <scope>NUCLEOTIDE SEQUENCE</scope>
</reference>
<dbReference type="GO" id="GO:0020037">
    <property type="term" value="F:heme binding"/>
    <property type="evidence" value="ECO:0007669"/>
    <property type="project" value="InterPro"/>
</dbReference>
<accession>A0A0D9WSG8</accession>
<evidence type="ECO:0000256" key="2">
    <source>
        <dbReference type="ARBA" id="ARBA00022723"/>
    </source>
</evidence>
<reference evidence="4" key="3">
    <citation type="submission" date="2015-04" db="UniProtKB">
        <authorList>
            <consortium name="EnsemblPlants"/>
        </authorList>
    </citation>
    <scope>IDENTIFICATION</scope>
</reference>
<dbReference type="AlphaFoldDB" id="A0A0D9WSG8"/>
<dbReference type="Proteomes" id="UP000032180">
    <property type="component" value="Chromosome 6"/>
</dbReference>
<dbReference type="GO" id="GO:0005506">
    <property type="term" value="F:iron ion binding"/>
    <property type="evidence" value="ECO:0007669"/>
    <property type="project" value="InterPro"/>
</dbReference>
<comment type="similarity">
    <text evidence="1">Belongs to the cytochrome P450 family.</text>
</comment>
<evidence type="ECO:0000256" key="1">
    <source>
        <dbReference type="ARBA" id="ARBA00010617"/>
    </source>
</evidence>
<dbReference type="GO" id="GO:0004497">
    <property type="term" value="F:monooxygenase activity"/>
    <property type="evidence" value="ECO:0007669"/>
    <property type="project" value="InterPro"/>
</dbReference>
<proteinExistence type="inferred from homology"/>
<dbReference type="PANTHER" id="PTHR47955">
    <property type="entry name" value="CYTOCHROME P450 FAMILY 71 PROTEIN"/>
    <property type="match status" value="1"/>
</dbReference>
<dbReference type="eggNOG" id="KOG0156">
    <property type="taxonomic scope" value="Eukaryota"/>
</dbReference>
<dbReference type="GO" id="GO:0016705">
    <property type="term" value="F:oxidoreductase activity, acting on paired donors, with incorporation or reduction of molecular oxygen"/>
    <property type="evidence" value="ECO:0007669"/>
    <property type="project" value="InterPro"/>
</dbReference>
<keyword evidence="3" id="KW-0408">Iron</keyword>
<dbReference type="HOGENOM" id="CLU_001570_26_3_1"/>
<dbReference type="Gramene" id="LPERR06G18520.1">
    <property type="protein sequence ID" value="LPERR06G18520.1"/>
    <property type="gene ID" value="LPERR06G18520"/>
</dbReference>
<sequence>MRDLARRHGPVMILRLGEVPTLVVSYPDAAREVMKTHDMACASSPPRLRTGARAVEMRAALSALVLESTARAVLGERCENHDAFVRELNRSTYTWPSSRLAARLSSALREGEEGLDLVFGVLDRIIQEHLEKTSTDCVNGAAPREDFLDVPLRIHREGGMPCSLDMDAIKYVIIWPQRYAGNDAVVAVAELLRNPKVMLKATMEVSDLADPAELEMTEMFGVNLSRKADLLLRPVLHVPVPGV</sequence>
<dbReference type="SUPFAM" id="SSF48264">
    <property type="entry name" value="Cytochrome P450"/>
    <property type="match status" value="1"/>
</dbReference>
<reference evidence="5" key="2">
    <citation type="submission" date="2013-12" db="EMBL/GenBank/DDBJ databases">
        <authorList>
            <person name="Yu Y."/>
            <person name="Lee S."/>
            <person name="de Baynast K."/>
            <person name="Wissotski M."/>
            <person name="Liu L."/>
            <person name="Talag J."/>
            <person name="Goicoechea J."/>
            <person name="Angelova A."/>
            <person name="Jetty R."/>
            <person name="Kudrna D."/>
            <person name="Golser W."/>
            <person name="Rivera L."/>
            <person name="Zhang J."/>
            <person name="Wing R."/>
        </authorList>
    </citation>
    <scope>NUCLEOTIDE SEQUENCE</scope>
</reference>
<organism evidence="4 5">
    <name type="scientific">Leersia perrieri</name>
    <dbReference type="NCBI Taxonomy" id="77586"/>
    <lineage>
        <taxon>Eukaryota</taxon>
        <taxon>Viridiplantae</taxon>
        <taxon>Streptophyta</taxon>
        <taxon>Embryophyta</taxon>
        <taxon>Tracheophyta</taxon>
        <taxon>Spermatophyta</taxon>
        <taxon>Magnoliopsida</taxon>
        <taxon>Liliopsida</taxon>
        <taxon>Poales</taxon>
        <taxon>Poaceae</taxon>
        <taxon>BOP clade</taxon>
        <taxon>Oryzoideae</taxon>
        <taxon>Oryzeae</taxon>
        <taxon>Oryzinae</taxon>
        <taxon>Leersia</taxon>
    </lineage>
</organism>
<name>A0A0D9WSG8_9ORYZ</name>
<dbReference type="STRING" id="77586.A0A0D9WSG8"/>
<dbReference type="PANTHER" id="PTHR47955:SF11">
    <property type="entry name" value="4-HYDROXYPHENYLACETALDEHYDE OXIME MONOOXYGENASE"/>
    <property type="match status" value="1"/>
</dbReference>
<keyword evidence="5" id="KW-1185">Reference proteome</keyword>
<evidence type="ECO:0000256" key="3">
    <source>
        <dbReference type="ARBA" id="ARBA00023004"/>
    </source>
</evidence>
<evidence type="ECO:0000313" key="4">
    <source>
        <dbReference type="EnsemblPlants" id="LPERR06G18520.1"/>
    </source>
</evidence>
<protein>
    <submittedName>
        <fullName evidence="4">Uncharacterized protein</fullName>
    </submittedName>
</protein>
<dbReference type="EnsemblPlants" id="LPERR06G18520.1">
    <property type="protein sequence ID" value="LPERR06G18520.1"/>
    <property type="gene ID" value="LPERR06G18520"/>
</dbReference>
<evidence type="ECO:0000313" key="5">
    <source>
        <dbReference type="Proteomes" id="UP000032180"/>
    </source>
</evidence>
<dbReference type="Gene3D" id="1.10.630.10">
    <property type="entry name" value="Cytochrome P450"/>
    <property type="match status" value="1"/>
</dbReference>
<dbReference type="InterPro" id="IPR036396">
    <property type="entry name" value="Cyt_P450_sf"/>
</dbReference>